<dbReference type="InterPro" id="IPR007110">
    <property type="entry name" value="Ig-like_dom"/>
</dbReference>
<dbReference type="InterPro" id="IPR008964">
    <property type="entry name" value="Invasin/intimin_cell_adhesion"/>
</dbReference>
<dbReference type="EMBL" id="DVKT01000054">
    <property type="protein sequence ID" value="HIT39816.1"/>
    <property type="molecule type" value="Genomic_DNA"/>
</dbReference>
<reference evidence="2" key="2">
    <citation type="journal article" date="2021" name="PeerJ">
        <title>Extensive microbial diversity within the chicken gut microbiome revealed by metagenomics and culture.</title>
        <authorList>
            <person name="Gilroy R."/>
            <person name="Ravi A."/>
            <person name="Getino M."/>
            <person name="Pursley I."/>
            <person name="Horton D.L."/>
            <person name="Alikhan N.F."/>
            <person name="Baker D."/>
            <person name="Gharbi K."/>
            <person name="Hall N."/>
            <person name="Watson M."/>
            <person name="Adriaenssens E.M."/>
            <person name="Foster-Nyarko E."/>
            <person name="Jarju S."/>
            <person name="Secka A."/>
            <person name="Antonio M."/>
            <person name="Oren A."/>
            <person name="Chaudhuri R.R."/>
            <person name="La Ragione R."/>
            <person name="Hildebrand F."/>
            <person name="Pallen M.J."/>
        </authorList>
    </citation>
    <scope>NUCLEOTIDE SEQUENCE</scope>
    <source>
        <strain evidence="2">21143</strain>
    </source>
</reference>
<dbReference type="SUPFAM" id="SSF49373">
    <property type="entry name" value="Invasin/intimin cell-adhesion fragments"/>
    <property type="match status" value="1"/>
</dbReference>
<dbReference type="Proteomes" id="UP000886722">
    <property type="component" value="Unassembled WGS sequence"/>
</dbReference>
<protein>
    <submittedName>
        <fullName evidence="2">Ig-like domain-containing protein</fullName>
    </submittedName>
</protein>
<evidence type="ECO:0000313" key="2">
    <source>
        <dbReference type="EMBL" id="HIT39816.1"/>
    </source>
</evidence>
<dbReference type="Gene3D" id="2.60.40.1080">
    <property type="match status" value="1"/>
</dbReference>
<accession>A0A9D1GFA9</accession>
<name>A0A9D1GFA9_9BACT</name>
<dbReference type="InterPro" id="IPR003343">
    <property type="entry name" value="Big_2"/>
</dbReference>
<dbReference type="PROSITE" id="PS50835">
    <property type="entry name" value="IG_LIKE"/>
    <property type="match status" value="1"/>
</dbReference>
<evidence type="ECO:0000259" key="1">
    <source>
        <dbReference type="PROSITE" id="PS50835"/>
    </source>
</evidence>
<organism evidence="2 3">
    <name type="scientific">Candidatus Caccoplasma intestinavium</name>
    <dbReference type="NCBI Taxonomy" id="2840716"/>
    <lineage>
        <taxon>Bacteria</taxon>
        <taxon>Pseudomonadati</taxon>
        <taxon>Bacteroidota</taxon>
        <taxon>Bacteroidia</taxon>
        <taxon>Bacteroidales</taxon>
        <taxon>Bacteroidaceae</taxon>
        <taxon>Bacteroidaceae incertae sedis</taxon>
        <taxon>Candidatus Caccoplasma</taxon>
    </lineage>
</organism>
<sequence length="82" mass="8942">MKQGESQILSCMISPVNASNKQIEWKSSDEKIARVSTNRDGTAIVEAIANGTTVVIAITTDGTYLSASCIVTRQHRVFKSRK</sequence>
<feature type="domain" description="Ig-like" evidence="1">
    <location>
        <begin position="1"/>
        <end position="82"/>
    </location>
</feature>
<comment type="caution">
    <text evidence="2">The sequence shown here is derived from an EMBL/GenBank/DDBJ whole genome shotgun (WGS) entry which is preliminary data.</text>
</comment>
<gene>
    <name evidence="2" type="ORF">IAD06_07240</name>
</gene>
<dbReference type="Pfam" id="PF02368">
    <property type="entry name" value="Big_2"/>
    <property type="match status" value="1"/>
</dbReference>
<evidence type="ECO:0000313" key="3">
    <source>
        <dbReference type="Proteomes" id="UP000886722"/>
    </source>
</evidence>
<proteinExistence type="predicted"/>
<reference evidence="2" key="1">
    <citation type="submission" date="2020-10" db="EMBL/GenBank/DDBJ databases">
        <authorList>
            <person name="Gilroy R."/>
        </authorList>
    </citation>
    <scope>NUCLEOTIDE SEQUENCE</scope>
    <source>
        <strain evidence="2">21143</strain>
    </source>
</reference>
<dbReference type="AlphaFoldDB" id="A0A9D1GFA9"/>